<feature type="transmembrane region" description="Helical" evidence="1">
    <location>
        <begin position="67"/>
        <end position="91"/>
    </location>
</feature>
<keyword evidence="1" id="KW-0472">Membrane</keyword>
<evidence type="ECO:0000313" key="3">
    <source>
        <dbReference type="Proteomes" id="UP000294563"/>
    </source>
</evidence>
<dbReference type="Proteomes" id="UP000294563">
    <property type="component" value="Unassembled WGS sequence"/>
</dbReference>
<keyword evidence="1" id="KW-1133">Transmembrane helix</keyword>
<comment type="caution">
    <text evidence="2">The sequence shown here is derived from an EMBL/GenBank/DDBJ whole genome shotgun (WGS) entry which is preliminary data.</text>
</comment>
<dbReference type="EMBL" id="SOBH01000003">
    <property type="protein sequence ID" value="TDT74223.1"/>
    <property type="molecule type" value="Genomic_DNA"/>
</dbReference>
<keyword evidence="1" id="KW-0812">Transmembrane</keyword>
<feature type="transmembrane region" description="Helical" evidence="1">
    <location>
        <begin position="98"/>
        <end position="119"/>
    </location>
</feature>
<name>A0A4R7LEZ2_9RHOB</name>
<proteinExistence type="predicted"/>
<reference evidence="2 3" key="1">
    <citation type="submission" date="2019-03" db="EMBL/GenBank/DDBJ databases">
        <title>Genomic Encyclopedia of Archaeal and Bacterial Type Strains, Phase II (KMG-II): from individual species to whole genera.</title>
        <authorList>
            <person name="Goeker M."/>
        </authorList>
    </citation>
    <scope>NUCLEOTIDE SEQUENCE [LARGE SCALE GENOMIC DNA]</scope>
    <source>
        <strain evidence="2 3">DSM 29467</strain>
    </source>
</reference>
<evidence type="ECO:0000256" key="1">
    <source>
        <dbReference type="SAM" id="Phobius"/>
    </source>
</evidence>
<organism evidence="2 3">
    <name type="scientific">Litoreibacter halocynthiae</name>
    <dbReference type="NCBI Taxonomy" id="1242689"/>
    <lineage>
        <taxon>Bacteria</taxon>
        <taxon>Pseudomonadati</taxon>
        <taxon>Pseudomonadota</taxon>
        <taxon>Alphaproteobacteria</taxon>
        <taxon>Rhodobacterales</taxon>
        <taxon>Roseobacteraceae</taxon>
        <taxon>Litoreibacter</taxon>
    </lineage>
</organism>
<keyword evidence="3" id="KW-1185">Reference proteome</keyword>
<evidence type="ECO:0000313" key="2">
    <source>
        <dbReference type="EMBL" id="TDT74223.1"/>
    </source>
</evidence>
<accession>A0A4R7LEZ2</accession>
<dbReference type="AlphaFoldDB" id="A0A4R7LEZ2"/>
<dbReference type="RefSeq" id="WP_134015771.1">
    <property type="nucleotide sequence ID" value="NZ_SOBH01000003.1"/>
</dbReference>
<dbReference type="OrthoDB" id="5198105at2"/>
<protein>
    <submittedName>
        <fullName evidence="2">Uncharacterized protein</fullName>
    </submittedName>
</protein>
<gene>
    <name evidence="2" type="ORF">BDE40_3011</name>
</gene>
<feature type="transmembrane region" description="Helical" evidence="1">
    <location>
        <begin position="139"/>
        <end position="159"/>
    </location>
</feature>
<sequence>MRSVPKSLLWAWAVATAALYGVLAYGSYVTLPFLARGILGFDMRPFGMPFDIAEPYIVNLTSDAQGYYFGVLRPLDTAFIVALVLLAVALAQRFGGKLFWLSLCAAFLYGAADFVENWLVGLAMGDGFHLIAPEAFEKIAQFTKLKFAALVLMAASLLLQWRRADAQR</sequence>